<keyword evidence="3" id="KW-1185">Reference proteome</keyword>
<dbReference type="Proteomes" id="UP000543836">
    <property type="component" value="Unassembled WGS sequence"/>
</dbReference>
<sequence>MKTSFHRVESQGFDPRIQGNEEVLRRGELGPVGSCRVAYSCPAFARYRKIIIGFRFRPRSLADIAAQKSPRALIERRNLFVRNGPTGVCNIVSRFEIYVIQFNALPAPPLGRASKSGRRSDLVRSMMGIVSYIEPGIVSLRPFRLFRPGLEKQRSHAAPAQFQRSGNADGPRTHDAHVEHLLKNL</sequence>
<organism evidence="2 3">
    <name type="scientific">Rhizobium leucaenae</name>
    <dbReference type="NCBI Taxonomy" id="29450"/>
    <lineage>
        <taxon>Bacteria</taxon>
        <taxon>Pseudomonadati</taxon>
        <taxon>Pseudomonadota</taxon>
        <taxon>Alphaproteobacteria</taxon>
        <taxon>Hyphomicrobiales</taxon>
        <taxon>Rhizobiaceae</taxon>
        <taxon>Rhizobium/Agrobacterium group</taxon>
        <taxon>Rhizobium</taxon>
    </lineage>
</organism>
<evidence type="ECO:0000313" key="2">
    <source>
        <dbReference type="EMBL" id="MBB4570859.1"/>
    </source>
</evidence>
<accession>A0A7W6ZY87</accession>
<name>A0A7W6ZY87_9HYPH</name>
<dbReference type="EMBL" id="JACIIG010000017">
    <property type="protein sequence ID" value="MBB4570859.1"/>
    <property type="molecule type" value="Genomic_DNA"/>
</dbReference>
<comment type="caution">
    <text evidence="2">The sequence shown here is derived from an EMBL/GenBank/DDBJ whole genome shotgun (WGS) entry which is preliminary data.</text>
</comment>
<dbReference type="AlphaFoldDB" id="A0A7W6ZY87"/>
<gene>
    <name evidence="2" type="ORF">GGE60_005016</name>
</gene>
<reference evidence="2 3" key="1">
    <citation type="submission" date="2020-08" db="EMBL/GenBank/DDBJ databases">
        <title>Genomic Encyclopedia of Type Strains, Phase IV (KMG-V): Genome sequencing to study the core and pangenomes of soil and plant-associated prokaryotes.</title>
        <authorList>
            <person name="Whitman W."/>
        </authorList>
    </citation>
    <scope>NUCLEOTIDE SEQUENCE [LARGE SCALE GENOMIC DNA]</scope>
    <source>
        <strain evidence="2 3">SEMIA 492</strain>
    </source>
</reference>
<protein>
    <submittedName>
        <fullName evidence="2">Uncharacterized protein</fullName>
    </submittedName>
</protein>
<evidence type="ECO:0000256" key="1">
    <source>
        <dbReference type="SAM" id="MobiDB-lite"/>
    </source>
</evidence>
<proteinExistence type="predicted"/>
<feature type="region of interest" description="Disordered" evidence="1">
    <location>
        <begin position="154"/>
        <end position="174"/>
    </location>
</feature>
<evidence type="ECO:0000313" key="3">
    <source>
        <dbReference type="Proteomes" id="UP000543836"/>
    </source>
</evidence>